<dbReference type="InterPro" id="IPR027417">
    <property type="entry name" value="P-loop_NTPase"/>
</dbReference>
<evidence type="ECO:0000313" key="13">
    <source>
        <dbReference type="EMBL" id="QJA50447.1"/>
    </source>
</evidence>
<dbReference type="SUPFAM" id="SSF48024">
    <property type="entry name" value="N-terminal domain of DnaB helicase"/>
    <property type="match status" value="1"/>
</dbReference>
<evidence type="ECO:0000256" key="3">
    <source>
        <dbReference type="ARBA" id="ARBA00022741"/>
    </source>
</evidence>
<organism evidence="13">
    <name type="scientific">viral metagenome</name>
    <dbReference type="NCBI Taxonomy" id="1070528"/>
    <lineage>
        <taxon>unclassified sequences</taxon>
        <taxon>metagenomes</taxon>
        <taxon>organismal metagenomes</taxon>
    </lineage>
</organism>
<evidence type="ECO:0000256" key="11">
    <source>
        <dbReference type="SAM" id="MobiDB-lite"/>
    </source>
</evidence>
<keyword evidence="8" id="KW-0413">Isomerase</keyword>
<evidence type="ECO:0000259" key="12">
    <source>
        <dbReference type="PROSITE" id="PS51199"/>
    </source>
</evidence>
<dbReference type="Gene3D" id="1.10.860.10">
    <property type="entry name" value="DNAb Helicase, Chain A"/>
    <property type="match status" value="1"/>
</dbReference>
<dbReference type="GO" id="GO:0043139">
    <property type="term" value="F:5'-3' DNA helicase activity"/>
    <property type="evidence" value="ECO:0007669"/>
    <property type="project" value="UniProtKB-EC"/>
</dbReference>
<dbReference type="InterPro" id="IPR036185">
    <property type="entry name" value="DNA_heli_DnaB-like_N_sf"/>
</dbReference>
<dbReference type="EC" id="5.6.2.3" evidence="9"/>
<keyword evidence="6" id="KW-0067">ATP-binding</keyword>
<keyword evidence="2" id="KW-0235">DNA replication</keyword>
<dbReference type="GO" id="GO:0005829">
    <property type="term" value="C:cytosol"/>
    <property type="evidence" value="ECO:0007669"/>
    <property type="project" value="TreeGrafter"/>
</dbReference>
<dbReference type="EMBL" id="MT142178">
    <property type="protein sequence ID" value="QJA75663.1"/>
    <property type="molecule type" value="Genomic_DNA"/>
</dbReference>
<name>A0A6H1ZT04_9ZZZZ</name>
<dbReference type="InterPro" id="IPR016136">
    <property type="entry name" value="DNA_helicase_N/primase_C"/>
</dbReference>
<dbReference type="SUPFAM" id="SSF52540">
    <property type="entry name" value="P-loop containing nucleoside triphosphate hydrolases"/>
    <property type="match status" value="1"/>
</dbReference>
<keyword evidence="7" id="KW-0238">DNA-binding</keyword>
<comment type="catalytic activity">
    <reaction evidence="10">
        <text>ATP + H2O = ADP + phosphate + H(+)</text>
        <dbReference type="Rhea" id="RHEA:13065"/>
        <dbReference type="ChEBI" id="CHEBI:15377"/>
        <dbReference type="ChEBI" id="CHEBI:15378"/>
        <dbReference type="ChEBI" id="CHEBI:30616"/>
        <dbReference type="ChEBI" id="CHEBI:43474"/>
        <dbReference type="ChEBI" id="CHEBI:456216"/>
        <dbReference type="EC" id="5.6.2.3"/>
    </reaction>
</comment>
<keyword evidence="4" id="KW-0378">Hydrolase</keyword>
<evidence type="ECO:0000256" key="10">
    <source>
        <dbReference type="ARBA" id="ARBA00048954"/>
    </source>
</evidence>
<dbReference type="AlphaFoldDB" id="A0A6H1ZT04"/>
<dbReference type="InterPro" id="IPR007693">
    <property type="entry name" value="DNA_helicase_DnaB-like_N"/>
</dbReference>
<evidence type="ECO:0000256" key="9">
    <source>
        <dbReference type="ARBA" id="ARBA00044969"/>
    </source>
</evidence>
<dbReference type="Pfam" id="PF00772">
    <property type="entry name" value="DnaB"/>
    <property type="match status" value="1"/>
</dbReference>
<dbReference type="InterPro" id="IPR007694">
    <property type="entry name" value="DNA_helicase_DnaB-like_C"/>
</dbReference>
<evidence type="ECO:0000256" key="1">
    <source>
        <dbReference type="ARBA" id="ARBA00008428"/>
    </source>
</evidence>
<dbReference type="Gene3D" id="3.40.50.300">
    <property type="entry name" value="P-loop containing nucleotide triphosphate hydrolases"/>
    <property type="match status" value="1"/>
</dbReference>
<evidence type="ECO:0000256" key="4">
    <source>
        <dbReference type="ARBA" id="ARBA00022801"/>
    </source>
</evidence>
<protein>
    <recommendedName>
        <fullName evidence="9">DNA 5'-3' helicase</fullName>
        <ecNumber evidence="9">5.6.2.3</ecNumber>
    </recommendedName>
</protein>
<dbReference type="GO" id="GO:0016787">
    <property type="term" value="F:hydrolase activity"/>
    <property type="evidence" value="ECO:0007669"/>
    <property type="project" value="UniProtKB-KW"/>
</dbReference>
<gene>
    <name evidence="14" type="ORF">MM415A01725_0005</name>
    <name evidence="13" type="ORF">TM448A01764_0008</name>
</gene>
<proteinExistence type="inferred from homology"/>
<accession>A0A6H1ZT04</accession>
<reference evidence="13" key="1">
    <citation type="submission" date="2020-03" db="EMBL/GenBank/DDBJ databases">
        <title>The deep terrestrial virosphere.</title>
        <authorList>
            <person name="Holmfeldt K."/>
            <person name="Nilsson E."/>
            <person name="Simone D."/>
            <person name="Lopez-Fernandez M."/>
            <person name="Wu X."/>
            <person name="de Brujin I."/>
            <person name="Lundin D."/>
            <person name="Andersson A."/>
            <person name="Bertilsson S."/>
            <person name="Dopson M."/>
        </authorList>
    </citation>
    <scope>NUCLEOTIDE SEQUENCE</scope>
    <source>
        <strain evidence="14">MM415A01725</strain>
        <strain evidence="13">TM448A01764</strain>
    </source>
</reference>
<comment type="similarity">
    <text evidence="1">Belongs to the helicase family. DnaB subfamily.</text>
</comment>
<dbReference type="EMBL" id="MT144196">
    <property type="protein sequence ID" value="QJA50447.1"/>
    <property type="molecule type" value="Genomic_DNA"/>
</dbReference>
<evidence type="ECO:0000256" key="2">
    <source>
        <dbReference type="ARBA" id="ARBA00022705"/>
    </source>
</evidence>
<dbReference type="PANTHER" id="PTHR30153:SF2">
    <property type="entry name" value="REPLICATIVE DNA HELICASE"/>
    <property type="match status" value="1"/>
</dbReference>
<dbReference type="GO" id="GO:0003677">
    <property type="term" value="F:DNA binding"/>
    <property type="evidence" value="ECO:0007669"/>
    <property type="project" value="UniProtKB-KW"/>
</dbReference>
<feature type="region of interest" description="Disordered" evidence="11">
    <location>
        <begin position="352"/>
        <end position="371"/>
    </location>
</feature>
<dbReference type="PANTHER" id="PTHR30153">
    <property type="entry name" value="REPLICATIVE DNA HELICASE DNAB"/>
    <property type="match status" value="1"/>
</dbReference>
<evidence type="ECO:0000256" key="5">
    <source>
        <dbReference type="ARBA" id="ARBA00022806"/>
    </source>
</evidence>
<keyword evidence="5 13" id="KW-0347">Helicase</keyword>
<dbReference type="GO" id="GO:0006260">
    <property type="term" value="P:DNA replication"/>
    <property type="evidence" value="ECO:0007669"/>
    <property type="project" value="UniProtKB-KW"/>
</dbReference>
<feature type="compositionally biased region" description="Basic and acidic residues" evidence="11">
    <location>
        <begin position="354"/>
        <end position="371"/>
    </location>
</feature>
<feature type="domain" description="SF4 helicase" evidence="12">
    <location>
        <begin position="170"/>
        <end position="451"/>
    </location>
</feature>
<evidence type="ECO:0000256" key="7">
    <source>
        <dbReference type="ARBA" id="ARBA00023125"/>
    </source>
</evidence>
<keyword evidence="3" id="KW-0547">Nucleotide-binding</keyword>
<dbReference type="Pfam" id="PF03796">
    <property type="entry name" value="DnaB_C"/>
    <property type="match status" value="1"/>
</dbReference>
<dbReference type="PROSITE" id="PS51199">
    <property type="entry name" value="SF4_HELICASE"/>
    <property type="match status" value="1"/>
</dbReference>
<evidence type="ECO:0000256" key="6">
    <source>
        <dbReference type="ARBA" id="ARBA00022840"/>
    </source>
</evidence>
<evidence type="ECO:0000313" key="14">
    <source>
        <dbReference type="EMBL" id="QJA75663.1"/>
    </source>
</evidence>
<sequence length="451" mass="50896">MTMDRLPPWNESAEEAVIGSVLIDGDLIRSLTLQVDDFYHEVNGFIYSSMLKMKEAGKSINQITLAQKLDEEGKLEACGGVAYFSHLISITPTSMDCLHYAEIVRKLSNSRKLIVAGEAITKMGYDSDIEGINKADDMIVELRKRSGSSPIATPRERVELMTEHYTELSNTEDGVAIETGFTDLDYRIGGGFHKGEYILLAGKTSMGKTSAMQFIANHVSLRHKVLFCSAEMGIKEISHRDVATLTGEPINVIRSGVYSEDVEKKIMSALGQMDLMDVYYNKEIPLTTSNILQQAITMQLRYGLGLLVIDYLGILADDYGRSAYDRISYISRKLKQMARQLDVPVLVGQQLSRPQDRRQESKRPVLSDLRDSGNLEHDADLVLFLHREDYYFKTEEEWNAAFSGGNIFYNNYPKGIVEILIAKQRQGPSGKYVKVLWDETHQNYKNLAREE</sequence>
<dbReference type="GO" id="GO:0005524">
    <property type="term" value="F:ATP binding"/>
    <property type="evidence" value="ECO:0007669"/>
    <property type="project" value="UniProtKB-KW"/>
</dbReference>
<evidence type="ECO:0000256" key="8">
    <source>
        <dbReference type="ARBA" id="ARBA00023235"/>
    </source>
</evidence>